<keyword evidence="2" id="KW-1185">Reference proteome</keyword>
<dbReference type="RefSeq" id="WP_378138365.1">
    <property type="nucleotide sequence ID" value="NZ_JBHSMI010000052.1"/>
</dbReference>
<gene>
    <name evidence="1" type="ORF">ACFPOF_26480</name>
</gene>
<evidence type="ECO:0000313" key="2">
    <source>
        <dbReference type="Proteomes" id="UP001596113"/>
    </source>
</evidence>
<dbReference type="EMBL" id="JBHSMI010000052">
    <property type="protein sequence ID" value="MFC5406300.1"/>
    <property type="molecule type" value="Genomic_DNA"/>
</dbReference>
<accession>A0ABW0HYG7</accession>
<organism evidence="1 2">
    <name type="scientific">Cohnella soli</name>
    <dbReference type="NCBI Taxonomy" id="425005"/>
    <lineage>
        <taxon>Bacteria</taxon>
        <taxon>Bacillati</taxon>
        <taxon>Bacillota</taxon>
        <taxon>Bacilli</taxon>
        <taxon>Bacillales</taxon>
        <taxon>Paenibacillaceae</taxon>
        <taxon>Cohnella</taxon>
    </lineage>
</organism>
<evidence type="ECO:0008006" key="3">
    <source>
        <dbReference type="Google" id="ProtNLM"/>
    </source>
</evidence>
<dbReference type="Proteomes" id="UP001596113">
    <property type="component" value="Unassembled WGS sequence"/>
</dbReference>
<evidence type="ECO:0000313" key="1">
    <source>
        <dbReference type="EMBL" id="MFC5406300.1"/>
    </source>
</evidence>
<protein>
    <recommendedName>
        <fullName evidence="3">DUF1579 domain-containing protein</fullName>
    </recommendedName>
</protein>
<proteinExistence type="predicted"/>
<reference evidence="2" key="1">
    <citation type="journal article" date="2019" name="Int. J. Syst. Evol. Microbiol.">
        <title>The Global Catalogue of Microorganisms (GCM) 10K type strain sequencing project: providing services to taxonomists for standard genome sequencing and annotation.</title>
        <authorList>
            <consortium name="The Broad Institute Genomics Platform"/>
            <consortium name="The Broad Institute Genome Sequencing Center for Infectious Disease"/>
            <person name="Wu L."/>
            <person name="Ma J."/>
        </authorList>
    </citation>
    <scope>NUCLEOTIDE SEQUENCE [LARGE SCALE GENOMIC DNA]</scope>
    <source>
        <strain evidence="2">CGMCC 1.18575</strain>
    </source>
</reference>
<comment type="caution">
    <text evidence="1">The sequence shown here is derived from an EMBL/GenBank/DDBJ whole genome shotgun (WGS) entry which is preliminary data.</text>
</comment>
<sequence length="144" mass="16006">MKNTVNVSARPGMKELDRMVGTWKISGGASGTVTYEWMDDGYFLMQRSAMDFQDRVMKSLDIIGYVKGFGAAESEPNITSRSYSDGGYITDYTYELKGDTLIIWRGTIGSSTFSKSTFSEDGNTLTGAWEWPGGGYQFVMTRMS</sequence>
<name>A0ABW0HYG7_9BACL</name>